<organism evidence="7">
    <name type="scientific">Strongyloides ratti</name>
    <name type="common">Parasitic roundworm</name>
    <dbReference type="NCBI Taxonomy" id="34506"/>
    <lineage>
        <taxon>Eukaryota</taxon>
        <taxon>Metazoa</taxon>
        <taxon>Ecdysozoa</taxon>
        <taxon>Nematoda</taxon>
        <taxon>Chromadorea</taxon>
        <taxon>Rhabditida</taxon>
        <taxon>Tylenchina</taxon>
        <taxon>Panagrolaimomorpha</taxon>
        <taxon>Strongyloidoidea</taxon>
        <taxon>Strongyloididae</taxon>
        <taxon>Strongyloides</taxon>
    </lineage>
</organism>
<dbReference type="CTD" id="36382323"/>
<gene>
    <name evidence="7 9 10" type="ORF">SRAE_2000459800</name>
</gene>
<proteinExistence type="inferred from homology"/>
<dbReference type="WormBase" id="SRAE_2000459800">
    <property type="protein sequence ID" value="SRP06310"/>
    <property type="gene ID" value="WBGene00264830"/>
</dbReference>
<dbReference type="InterPro" id="IPR008166">
    <property type="entry name" value="Glyco_transf_92"/>
</dbReference>
<protein>
    <recommendedName>
        <fullName evidence="6">Glycosyltransferase family 92 protein</fullName>
        <ecNumber evidence="6">2.4.1.-</ecNumber>
    </recommendedName>
</protein>
<dbReference type="AlphaFoldDB" id="A0A090LJE0"/>
<keyword evidence="4 6" id="KW-0808">Transferase</keyword>
<evidence type="ECO:0000256" key="5">
    <source>
        <dbReference type="ARBA" id="ARBA00023136"/>
    </source>
</evidence>
<dbReference type="OMA" id="AHTFEAN"/>
<evidence type="ECO:0000256" key="6">
    <source>
        <dbReference type="RuleBase" id="RU366017"/>
    </source>
</evidence>
<reference evidence="7 8" key="1">
    <citation type="submission" date="2014-09" db="EMBL/GenBank/DDBJ databases">
        <authorList>
            <person name="Martin A.A."/>
        </authorList>
    </citation>
    <scope>NUCLEOTIDE SEQUENCE</scope>
    <source>
        <strain evidence="8">ED321</strain>
        <strain evidence="7">ED321 Heterogonic</strain>
    </source>
</reference>
<evidence type="ECO:0000256" key="3">
    <source>
        <dbReference type="ARBA" id="ARBA00022676"/>
    </source>
</evidence>
<dbReference type="Proteomes" id="UP000035682">
    <property type="component" value="Unplaced"/>
</dbReference>
<sequence>MKFYLVPRNYYNSNRATIKGIFMADCIYKYVEKRKIESLYIQIDNSYYKGITDDMKFFLCIRKNSNFCTMWPHRINFNVPWNIAKNLTQIKLINKKTGGKKIFKLDTTAAMNKPYEGLTICVPVLYYYNNWLQMFLFLEKWREQENAKVVIYYKSLSLDVYNLLKYYEKIKLVTLLPAPDIEKTKNIRLRSPTSFFISHLYFDDCMYGRNIKYAAVMDVDEYFHFFNSNKTILDYIKEYSILYPKKTFFNFESMYMSYNNHKVDDSFKFGTTVSLLKDNINLKGKSITLIDKNDYIGYHYPLDRKNIIGKNYSKNFNFGHGYRFPKNKAILLHARPNYIFQKFKNSMNVVILNESQRLTLHNNYQLLKKDINFNYPLVYKNIITNHLDKCIKEEEKKLFKNGVCIKNFDYCFKKLEKLDNWIYAENDKDKYYNLIEFK</sequence>
<evidence type="ECO:0000313" key="7">
    <source>
        <dbReference type="EMBL" id="CEF69952.1"/>
    </source>
</evidence>
<dbReference type="PANTHER" id="PTHR47024">
    <property type="entry name" value="BIOFILM ABSENT ON HEAD (AFTER YERSINIA EXPOSURE)-RELATED"/>
    <property type="match status" value="1"/>
</dbReference>
<name>A0A090LJE0_STRRB</name>
<evidence type="ECO:0000256" key="2">
    <source>
        <dbReference type="ARBA" id="ARBA00007647"/>
    </source>
</evidence>
<comment type="similarity">
    <text evidence="2 6">Belongs to the glycosyltransferase 92 family.</text>
</comment>
<dbReference type="GO" id="GO:0016020">
    <property type="term" value="C:membrane"/>
    <property type="evidence" value="ECO:0007669"/>
    <property type="project" value="UniProtKB-SubCell"/>
</dbReference>
<evidence type="ECO:0000313" key="9">
    <source>
        <dbReference type="WBParaSite" id="SRAE_2000459800.1"/>
    </source>
</evidence>
<keyword evidence="8" id="KW-1185">Reference proteome</keyword>
<dbReference type="EC" id="2.4.1.-" evidence="6"/>
<dbReference type="GO" id="GO:0016757">
    <property type="term" value="F:glycosyltransferase activity"/>
    <property type="evidence" value="ECO:0007669"/>
    <property type="project" value="UniProtKB-UniRule"/>
</dbReference>
<evidence type="ECO:0000256" key="1">
    <source>
        <dbReference type="ARBA" id="ARBA00004167"/>
    </source>
</evidence>
<dbReference type="PANTHER" id="PTHR47024:SF1">
    <property type="entry name" value="GLYCOSYLTRANSFERASE FAMILY 92 PROTEIN"/>
    <property type="match status" value="1"/>
</dbReference>
<keyword evidence="3 6" id="KW-0328">Glycosyltransferase</keyword>
<keyword evidence="5" id="KW-0472">Membrane</keyword>
<reference evidence="9" key="2">
    <citation type="submission" date="2020-12" db="UniProtKB">
        <authorList>
            <consortium name="WormBaseParasite"/>
        </authorList>
    </citation>
    <scope>IDENTIFICATION</scope>
</reference>
<accession>A0A090LJE0</accession>
<dbReference type="Pfam" id="PF01697">
    <property type="entry name" value="Glyco_transf_92"/>
    <property type="match status" value="1"/>
</dbReference>
<evidence type="ECO:0000256" key="4">
    <source>
        <dbReference type="ARBA" id="ARBA00022679"/>
    </source>
</evidence>
<dbReference type="RefSeq" id="XP_024509151.1">
    <property type="nucleotide sequence ID" value="XM_024643487.1"/>
</dbReference>
<evidence type="ECO:0000313" key="8">
    <source>
        <dbReference type="Proteomes" id="UP000035682"/>
    </source>
</evidence>
<dbReference type="EMBL" id="LN609529">
    <property type="protein sequence ID" value="CEF69952.1"/>
    <property type="molecule type" value="Genomic_DNA"/>
</dbReference>
<evidence type="ECO:0000313" key="10">
    <source>
        <dbReference type="WormBase" id="SRAE_2000459800"/>
    </source>
</evidence>
<comment type="subcellular location">
    <subcellularLocation>
        <location evidence="1">Membrane</location>
        <topology evidence="1">Single-pass membrane protein</topology>
    </subcellularLocation>
</comment>
<dbReference type="WBParaSite" id="SRAE_2000459800.1">
    <property type="protein sequence ID" value="SRAE_2000459800.1"/>
    <property type="gene ID" value="WBGene00264830"/>
</dbReference>
<dbReference type="GeneID" id="36382323"/>